<proteinExistence type="predicted"/>
<organism evidence="1 2">
    <name type="scientific">Cobetia amphilecti</name>
    <dbReference type="NCBI Taxonomy" id="1055104"/>
    <lineage>
        <taxon>Bacteria</taxon>
        <taxon>Pseudomonadati</taxon>
        <taxon>Pseudomonadota</taxon>
        <taxon>Gammaproteobacteria</taxon>
        <taxon>Oceanospirillales</taxon>
        <taxon>Halomonadaceae</taxon>
        <taxon>Cobetia</taxon>
    </lineage>
</organism>
<evidence type="ECO:0000313" key="2">
    <source>
        <dbReference type="Proteomes" id="UP001229025"/>
    </source>
</evidence>
<keyword evidence="2" id="KW-1185">Reference proteome</keyword>
<evidence type="ECO:0000313" key="1">
    <source>
        <dbReference type="EMBL" id="MDI5883547.1"/>
    </source>
</evidence>
<reference evidence="2" key="1">
    <citation type="submission" date="2023-07" db="EMBL/GenBank/DDBJ databases">
        <title>Genome-based characterization of strain KMM 296 and proposal for reclassification of Cobetia litoralis and Cobetia pacifica, and emended description of the species Cobetia amphilecti and Cobetia marina.</title>
        <authorList>
            <person name="Balabanova L."/>
            <person name="Nedashkovskaya O."/>
        </authorList>
    </citation>
    <scope>NUCLEOTIDE SEQUENCE [LARGE SCALE GENOMIC DNA]</scope>
    <source>
        <strain evidence="2">NRIC 0815</strain>
    </source>
</reference>
<name>A0ABT6UPR6_9GAMM</name>
<dbReference type="RefSeq" id="WP_284726424.1">
    <property type="nucleotide sequence ID" value="NZ_JASCSA010000002.1"/>
</dbReference>
<sequence>MSGVDGLEVDDLELDDFELDDMEDLVKRNMADKYQKAARRRLLEADKKR</sequence>
<protein>
    <submittedName>
        <fullName evidence="1">Uncharacterized protein</fullName>
    </submittedName>
</protein>
<dbReference type="Proteomes" id="UP001229025">
    <property type="component" value="Unassembled WGS sequence"/>
</dbReference>
<accession>A0ABT6UPR6</accession>
<comment type="caution">
    <text evidence="1">The sequence shown here is derived from an EMBL/GenBank/DDBJ whole genome shotgun (WGS) entry which is preliminary data.</text>
</comment>
<gene>
    <name evidence="1" type="ORF">QLT01_04140</name>
</gene>
<dbReference type="EMBL" id="JASCSA010000002">
    <property type="protein sequence ID" value="MDI5883547.1"/>
    <property type="molecule type" value="Genomic_DNA"/>
</dbReference>